<keyword evidence="1" id="KW-0732">Signal</keyword>
<dbReference type="Proteomes" id="UP000510888">
    <property type="component" value="Plasmid PPGU16_p1"/>
</dbReference>
<dbReference type="SUPFAM" id="SSF54427">
    <property type="entry name" value="NTF2-like"/>
    <property type="match status" value="1"/>
</dbReference>
<dbReference type="KEGG" id="plad:PPGU16_57060"/>
<geneLocation type="plasmid" evidence="3 4">
    <name>PPGU16_p1</name>
</geneLocation>
<keyword evidence="3" id="KW-0614">Plasmid</keyword>
<dbReference type="InterPro" id="IPR027843">
    <property type="entry name" value="DUF4440"/>
</dbReference>
<dbReference type="EMBL" id="AP023176">
    <property type="protein sequence ID" value="BCF92639.1"/>
    <property type="molecule type" value="Genomic_DNA"/>
</dbReference>
<sequence>MNNRNCFVACGRRVVLGVLTAGCLAIPLSALSEDLPFSTDPQVLARQREVYDVVDRYQNGLNTKDTDAIVNLFADNSVAEWNDKTTYATRQQKIDGYNALFRKVNFSTQFAYDAIDVDGDIGIVRTHHHVGATYIEKGKKVADHNRELFVLRRQDGQWKIILYMFNTDPKQGEG</sequence>
<dbReference type="CDD" id="cd00531">
    <property type="entry name" value="NTF2_like"/>
    <property type="match status" value="1"/>
</dbReference>
<dbReference type="AlphaFoldDB" id="A0A7I8BW77"/>
<evidence type="ECO:0000259" key="2">
    <source>
        <dbReference type="Pfam" id="PF14534"/>
    </source>
</evidence>
<evidence type="ECO:0000313" key="4">
    <source>
        <dbReference type="Proteomes" id="UP000510888"/>
    </source>
</evidence>
<gene>
    <name evidence="3" type="ORF">PPGU16_57060</name>
</gene>
<accession>A0A7I8BW77</accession>
<keyword evidence="4" id="KW-1185">Reference proteome</keyword>
<organism evidence="3 4">
    <name type="scientific">Paraburkholderia largidicola</name>
    <dbReference type="NCBI Taxonomy" id="3014751"/>
    <lineage>
        <taxon>Bacteria</taxon>
        <taxon>Pseudomonadati</taxon>
        <taxon>Pseudomonadota</taxon>
        <taxon>Betaproteobacteria</taxon>
        <taxon>Burkholderiales</taxon>
        <taxon>Burkholderiaceae</taxon>
        <taxon>Paraburkholderia</taxon>
    </lineage>
</organism>
<feature type="domain" description="DUF4440" evidence="2">
    <location>
        <begin position="53"/>
        <end position="160"/>
    </location>
</feature>
<reference evidence="3 4" key="1">
    <citation type="journal article" date="2020" name="Genes (Basel)">
        <title>Genomic Comparison of Insect Gut Symbionts from Divergent Burkholderia Subclades.</title>
        <authorList>
            <person name="Takeshita K."/>
            <person name="Kikuchi Y."/>
        </authorList>
    </citation>
    <scope>NUCLEOTIDE SEQUENCE [LARGE SCALE GENOMIC DNA]</scope>
    <source>
        <strain evidence="3 4">PGU16</strain>
        <plasmid evidence="3 4">PPGU16_p1</plasmid>
    </source>
</reference>
<dbReference type="InterPro" id="IPR032710">
    <property type="entry name" value="NTF2-like_dom_sf"/>
</dbReference>
<dbReference type="RefSeq" id="WP_180726180.1">
    <property type="nucleotide sequence ID" value="NZ_AP023176.1"/>
</dbReference>
<dbReference type="Pfam" id="PF14534">
    <property type="entry name" value="DUF4440"/>
    <property type="match status" value="1"/>
</dbReference>
<feature type="chain" id="PRO_5029834240" description="DUF4440 domain-containing protein" evidence="1">
    <location>
        <begin position="33"/>
        <end position="174"/>
    </location>
</feature>
<evidence type="ECO:0000256" key="1">
    <source>
        <dbReference type="SAM" id="SignalP"/>
    </source>
</evidence>
<name>A0A7I8BW77_9BURK</name>
<proteinExistence type="predicted"/>
<feature type="signal peptide" evidence="1">
    <location>
        <begin position="1"/>
        <end position="32"/>
    </location>
</feature>
<evidence type="ECO:0000313" key="3">
    <source>
        <dbReference type="EMBL" id="BCF92639.1"/>
    </source>
</evidence>
<protein>
    <recommendedName>
        <fullName evidence="2">DUF4440 domain-containing protein</fullName>
    </recommendedName>
</protein>
<dbReference type="Gene3D" id="3.10.450.50">
    <property type="match status" value="1"/>
</dbReference>